<keyword evidence="1" id="KW-0732">Signal</keyword>
<feature type="chain" id="PRO_5005516064" evidence="1">
    <location>
        <begin position="20"/>
        <end position="69"/>
    </location>
</feature>
<name>A0A0K8R7N2_IXORI</name>
<proteinExistence type="evidence at transcript level"/>
<sequence>MRALIICALLLLHGMLSMAEKGFSPGVITPYIPKCGQTCTRSSQCPTDCKHCLKYRNRNEPACSKRNRV</sequence>
<feature type="signal peptide" evidence="1">
    <location>
        <begin position="1"/>
        <end position="19"/>
    </location>
</feature>
<protein>
    <submittedName>
        <fullName evidence="2">Putative 5.3 kDa protein</fullName>
    </submittedName>
</protein>
<dbReference type="EMBL" id="GADI01006915">
    <property type="protein sequence ID" value="JAA66893.1"/>
    <property type="molecule type" value="mRNA"/>
</dbReference>
<dbReference type="AlphaFoldDB" id="A0A0K8R7N2"/>
<evidence type="ECO:0000313" key="2">
    <source>
        <dbReference type="EMBL" id="JAA66893.1"/>
    </source>
</evidence>
<evidence type="ECO:0000256" key="1">
    <source>
        <dbReference type="SAM" id="SignalP"/>
    </source>
</evidence>
<reference evidence="2" key="1">
    <citation type="submission" date="2012-12" db="EMBL/GenBank/DDBJ databases">
        <title>Identification and characterization of a phenylalanine ammonia-lyase gene family in Isatis indigotica Fort.</title>
        <authorList>
            <person name="Liu Q."/>
            <person name="Chen J."/>
            <person name="Zhou X."/>
            <person name="Di P."/>
            <person name="Xiao Y."/>
            <person name="Xuan H."/>
            <person name="Zhang L."/>
            <person name="Chen W."/>
        </authorList>
    </citation>
    <scope>NUCLEOTIDE SEQUENCE</scope>
    <source>
        <tissue evidence="2">Salivary gland</tissue>
    </source>
</reference>
<accession>A0A0K8R7N2</accession>
<organism evidence="2">
    <name type="scientific">Ixodes ricinus</name>
    <name type="common">Common tick</name>
    <name type="synonym">Acarus ricinus</name>
    <dbReference type="NCBI Taxonomy" id="34613"/>
    <lineage>
        <taxon>Eukaryota</taxon>
        <taxon>Metazoa</taxon>
        <taxon>Ecdysozoa</taxon>
        <taxon>Arthropoda</taxon>
        <taxon>Chelicerata</taxon>
        <taxon>Arachnida</taxon>
        <taxon>Acari</taxon>
        <taxon>Parasitiformes</taxon>
        <taxon>Ixodida</taxon>
        <taxon>Ixodoidea</taxon>
        <taxon>Ixodidae</taxon>
        <taxon>Ixodinae</taxon>
        <taxon>Ixodes</taxon>
    </lineage>
</organism>